<dbReference type="AlphaFoldDB" id="A0A835B8C7"/>
<evidence type="ECO:0000313" key="1">
    <source>
        <dbReference type="EMBL" id="KAF8690883.1"/>
    </source>
</evidence>
<dbReference type="OrthoDB" id="691517at2759"/>
<protein>
    <submittedName>
        <fullName evidence="1">Uncharacterized protein</fullName>
    </submittedName>
</protein>
<sequence length="70" mass="8091">MRSLFGSYEVVTIHPDCNLVFFVEYDDLKLISYNMDCKEVCDVCTLGRGYGRITPYVPYFSDLSVRGNKH</sequence>
<keyword evidence="2" id="KW-1185">Reference proteome</keyword>
<proteinExistence type="predicted"/>
<organism evidence="1 2">
    <name type="scientific">Digitaria exilis</name>
    <dbReference type="NCBI Taxonomy" id="1010633"/>
    <lineage>
        <taxon>Eukaryota</taxon>
        <taxon>Viridiplantae</taxon>
        <taxon>Streptophyta</taxon>
        <taxon>Embryophyta</taxon>
        <taxon>Tracheophyta</taxon>
        <taxon>Spermatophyta</taxon>
        <taxon>Magnoliopsida</taxon>
        <taxon>Liliopsida</taxon>
        <taxon>Poales</taxon>
        <taxon>Poaceae</taxon>
        <taxon>PACMAD clade</taxon>
        <taxon>Panicoideae</taxon>
        <taxon>Panicodae</taxon>
        <taxon>Paniceae</taxon>
        <taxon>Anthephorinae</taxon>
        <taxon>Digitaria</taxon>
    </lineage>
</organism>
<evidence type="ECO:0000313" key="2">
    <source>
        <dbReference type="Proteomes" id="UP000636709"/>
    </source>
</evidence>
<dbReference type="EMBL" id="JACEFO010001972">
    <property type="protein sequence ID" value="KAF8690883.1"/>
    <property type="molecule type" value="Genomic_DNA"/>
</dbReference>
<accession>A0A835B8C7</accession>
<name>A0A835B8C7_9POAL</name>
<dbReference type="Proteomes" id="UP000636709">
    <property type="component" value="Unassembled WGS sequence"/>
</dbReference>
<reference evidence="1" key="1">
    <citation type="submission" date="2020-07" db="EMBL/GenBank/DDBJ databases">
        <title>Genome sequence and genetic diversity analysis of an under-domesticated orphan crop, white fonio (Digitaria exilis).</title>
        <authorList>
            <person name="Bennetzen J.L."/>
            <person name="Chen S."/>
            <person name="Ma X."/>
            <person name="Wang X."/>
            <person name="Yssel A.E.J."/>
            <person name="Chaluvadi S.R."/>
            <person name="Johnson M."/>
            <person name="Gangashetty P."/>
            <person name="Hamidou F."/>
            <person name="Sanogo M.D."/>
            <person name="Zwaenepoel A."/>
            <person name="Wallace J."/>
            <person name="Van De Peer Y."/>
            <person name="Van Deynze A."/>
        </authorList>
    </citation>
    <scope>NUCLEOTIDE SEQUENCE</scope>
    <source>
        <tissue evidence="1">Leaves</tissue>
    </source>
</reference>
<comment type="caution">
    <text evidence="1">The sequence shown here is derived from an EMBL/GenBank/DDBJ whole genome shotgun (WGS) entry which is preliminary data.</text>
</comment>
<gene>
    <name evidence="1" type="ORF">HU200_041288</name>
</gene>